<accession>A0A7C3KB84</accession>
<dbReference type="Pfam" id="PF01609">
    <property type="entry name" value="DDE_Tnp_1"/>
    <property type="match status" value="1"/>
</dbReference>
<name>A0A7C3KB84_9CYAN</name>
<proteinExistence type="predicted"/>
<dbReference type="GO" id="GO:0004803">
    <property type="term" value="F:transposase activity"/>
    <property type="evidence" value="ECO:0007669"/>
    <property type="project" value="InterPro"/>
</dbReference>
<dbReference type="PANTHER" id="PTHR30007">
    <property type="entry name" value="PHP DOMAIN PROTEIN"/>
    <property type="match status" value="1"/>
</dbReference>
<comment type="caution">
    <text evidence="2">The sequence shown here is derived from an EMBL/GenBank/DDBJ whole genome shotgun (WGS) entry which is preliminary data.</text>
</comment>
<dbReference type="GO" id="GO:0003677">
    <property type="term" value="F:DNA binding"/>
    <property type="evidence" value="ECO:0007669"/>
    <property type="project" value="InterPro"/>
</dbReference>
<dbReference type="GO" id="GO:0006313">
    <property type="term" value="P:DNA transposition"/>
    <property type="evidence" value="ECO:0007669"/>
    <property type="project" value="InterPro"/>
</dbReference>
<sequence length="72" mass="7816">MGVDGYKKIKGRKRTAVVDVLGLVLKCHVGAANQADVKAAPGVLFWVLETYSRLVKILADQGYQGDLGSWIK</sequence>
<feature type="domain" description="Transposase IS4-like" evidence="1">
    <location>
        <begin position="5"/>
        <end position="65"/>
    </location>
</feature>
<protein>
    <recommendedName>
        <fullName evidence="1">Transposase IS4-like domain-containing protein</fullName>
    </recommendedName>
</protein>
<evidence type="ECO:0000313" key="2">
    <source>
        <dbReference type="EMBL" id="HFM96546.1"/>
    </source>
</evidence>
<dbReference type="EMBL" id="DSRU01000030">
    <property type="protein sequence ID" value="HFM96546.1"/>
    <property type="molecule type" value="Genomic_DNA"/>
</dbReference>
<evidence type="ECO:0000259" key="1">
    <source>
        <dbReference type="Pfam" id="PF01609"/>
    </source>
</evidence>
<dbReference type="AlphaFoldDB" id="A0A7C3KB84"/>
<reference evidence="2" key="1">
    <citation type="journal article" date="2020" name="mSystems">
        <title>Genome- and Community-Level Interaction Insights into Carbon Utilization and Element Cycling Functions of Hydrothermarchaeota in Hydrothermal Sediment.</title>
        <authorList>
            <person name="Zhou Z."/>
            <person name="Liu Y."/>
            <person name="Xu W."/>
            <person name="Pan J."/>
            <person name="Luo Z.H."/>
            <person name="Li M."/>
        </authorList>
    </citation>
    <scope>NUCLEOTIDE SEQUENCE [LARGE SCALE GENOMIC DNA]</scope>
    <source>
        <strain evidence="2">SpSt-418</strain>
    </source>
</reference>
<dbReference type="PANTHER" id="PTHR30007:SF0">
    <property type="entry name" value="TRANSPOSASE"/>
    <property type="match status" value="1"/>
</dbReference>
<dbReference type="InterPro" id="IPR002559">
    <property type="entry name" value="Transposase_11"/>
</dbReference>
<gene>
    <name evidence="2" type="ORF">ENR64_02030</name>
</gene>
<organism evidence="2">
    <name type="scientific">Oscillatoriales cyanobacterium SpSt-418</name>
    <dbReference type="NCBI Taxonomy" id="2282169"/>
    <lineage>
        <taxon>Bacteria</taxon>
        <taxon>Bacillati</taxon>
        <taxon>Cyanobacteriota</taxon>
        <taxon>Cyanophyceae</taxon>
        <taxon>Oscillatoriophycideae</taxon>
        <taxon>Oscillatoriales</taxon>
    </lineage>
</organism>